<sequence>MFSINCPVFSSYSSKKFCCTCFLHTCKQGNFLIIQLQRLLNMEAKHLCDCN</sequence>
<organism evidence="1">
    <name type="scientific">Rhizophora mucronata</name>
    <name type="common">Asiatic mangrove</name>
    <dbReference type="NCBI Taxonomy" id="61149"/>
    <lineage>
        <taxon>Eukaryota</taxon>
        <taxon>Viridiplantae</taxon>
        <taxon>Streptophyta</taxon>
        <taxon>Embryophyta</taxon>
        <taxon>Tracheophyta</taxon>
        <taxon>Spermatophyta</taxon>
        <taxon>Magnoliopsida</taxon>
        <taxon>eudicotyledons</taxon>
        <taxon>Gunneridae</taxon>
        <taxon>Pentapetalae</taxon>
        <taxon>rosids</taxon>
        <taxon>fabids</taxon>
        <taxon>Malpighiales</taxon>
        <taxon>Rhizophoraceae</taxon>
        <taxon>Rhizophora</taxon>
    </lineage>
</organism>
<reference evidence="1" key="1">
    <citation type="submission" date="2018-02" db="EMBL/GenBank/DDBJ databases">
        <title>Rhizophora mucronata_Transcriptome.</title>
        <authorList>
            <person name="Meera S.P."/>
            <person name="Sreeshan A."/>
            <person name="Augustine A."/>
        </authorList>
    </citation>
    <scope>NUCLEOTIDE SEQUENCE</scope>
    <source>
        <tissue evidence="1">Leaf</tissue>
    </source>
</reference>
<accession>A0A2P2MFH8</accession>
<evidence type="ECO:0000313" key="1">
    <source>
        <dbReference type="EMBL" id="MBX28960.1"/>
    </source>
</evidence>
<name>A0A2P2MFH8_RHIMU</name>
<dbReference type="AlphaFoldDB" id="A0A2P2MFH8"/>
<proteinExistence type="predicted"/>
<dbReference type="EMBL" id="GGEC01048476">
    <property type="protein sequence ID" value="MBX28960.1"/>
    <property type="molecule type" value="Transcribed_RNA"/>
</dbReference>
<protein>
    <submittedName>
        <fullName evidence="1">Uncharacterized protein</fullName>
    </submittedName>
</protein>